<accession>A0A3N8PXI9</accession>
<sequence length="75" mass="7927">MMPGPDAMRSSCAGTFVQPTDIAPRFAWPGVKCRIDSIELQAGCKPSDQANGVSLRIGLAGIVIAPLKNPLTIYL</sequence>
<reference evidence="1 2" key="1">
    <citation type="submission" date="2018-08" db="EMBL/GenBank/DDBJ databases">
        <title>Comparative analysis of Burkholderia isolates from Puerto Rico.</title>
        <authorList>
            <person name="Hall C."/>
            <person name="Sahl J."/>
            <person name="Wagner D."/>
        </authorList>
    </citation>
    <scope>NUCLEOTIDE SEQUENCE [LARGE SCALE GENOMIC DNA]</scope>
    <source>
        <strain evidence="1 2">Bp9025</strain>
    </source>
</reference>
<gene>
    <name evidence="1" type="ORF">DF051_13780</name>
</gene>
<protein>
    <submittedName>
        <fullName evidence="1">Uncharacterized protein</fullName>
    </submittedName>
</protein>
<evidence type="ECO:0000313" key="1">
    <source>
        <dbReference type="EMBL" id="RQT16221.1"/>
    </source>
</evidence>
<dbReference type="Proteomes" id="UP000277921">
    <property type="component" value="Unassembled WGS sequence"/>
</dbReference>
<comment type="caution">
    <text evidence="1">The sequence shown here is derived from an EMBL/GenBank/DDBJ whole genome shotgun (WGS) entry which is preliminary data.</text>
</comment>
<name>A0A3N8PXI9_9BURK</name>
<proteinExistence type="predicted"/>
<dbReference type="AlphaFoldDB" id="A0A3N8PXI9"/>
<organism evidence="1 2">
    <name type="scientific">Burkholderia contaminans</name>
    <dbReference type="NCBI Taxonomy" id="488447"/>
    <lineage>
        <taxon>Bacteria</taxon>
        <taxon>Pseudomonadati</taxon>
        <taxon>Pseudomonadota</taxon>
        <taxon>Betaproteobacteria</taxon>
        <taxon>Burkholderiales</taxon>
        <taxon>Burkholderiaceae</taxon>
        <taxon>Burkholderia</taxon>
        <taxon>Burkholderia cepacia complex</taxon>
    </lineage>
</organism>
<evidence type="ECO:0000313" key="2">
    <source>
        <dbReference type="Proteomes" id="UP000277921"/>
    </source>
</evidence>
<dbReference type="EMBL" id="QTQV01000007">
    <property type="protein sequence ID" value="RQT16221.1"/>
    <property type="molecule type" value="Genomic_DNA"/>
</dbReference>